<dbReference type="AlphaFoldDB" id="A0A9P1M0W1"/>
<evidence type="ECO:0000256" key="1">
    <source>
        <dbReference type="SAM" id="MobiDB-lite"/>
    </source>
</evidence>
<feature type="region of interest" description="Disordered" evidence="1">
    <location>
        <begin position="29"/>
        <end position="115"/>
    </location>
</feature>
<gene>
    <name evidence="2" type="ORF">C1SCF055_LOCUS43045</name>
</gene>
<reference evidence="3 4" key="2">
    <citation type="submission" date="2024-05" db="EMBL/GenBank/DDBJ databases">
        <authorList>
            <person name="Chen Y."/>
            <person name="Shah S."/>
            <person name="Dougan E. K."/>
            <person name="Thang M."/>
            <person name="Chan C."/>
        </authorList>
    </citation>
    <scope>NUCLEOTIDE SEQUENCE [LARGE SCALE GENOMIC DNA]</scope>
</reference>
<organism evidence="2">
    <name type="scientific">Cladocopium goreaui</name>
    <dbReference type="NCBI Taxonomy" id="2562237"/>
    <lineage>
        <taxon>Eukaryota</taxon>
        <taxon>Sar</taxon>
        <taxon>Alveolata</taxon>
        <taxon>Dinophyceae</taxon>
        <taxon>Suessiales</taxon>
        <taxon>Symbiodiniaceae</taxon>
        <taxon>Cladocopium</taxon>
    </lineage>
</organism>
<reference evidence="2" key="1">
    <citation type="submission" date="2022-10" db="EMBL/GenBank/DDBJ databases">
        <authorList>
            <person name="Chen Y."/>
            <person name="Dougan E. K."/>
            <person name="Chan C."/>
            <person name="Rhodes N."/>
            <person name="Thang M."/>
        </authorList>
    </citation>
    <scope>NUCLEOTIDE SEQUENCE</scope>
</reference>
<proteinExistence type="predicted"/>
<dbReference type="EMBL" id="CAMXCT010006697">
    <property type="protein sequence ID" value="CAI4018486.1"/>
    <property type="molecule type" value="Genomic_DNA"/>
</dbReference>
<evidence type="ECO:0000313" key="2">
    <source>
        <dbReference type="EMBL" id="CAI4018486.1"/>
    </source>
</evidence>
<accession>A0A9P1M0W1</accession>
<dbReference type="EMBL" id="CAMXCT020006697">
    <property type="protein sequence ID" value="CAL1171861.1"/>
    <property type="molecule type" value="Genomic_DNA"/>
</dbReference>
<keyword evidence="4" id="KW-1185">Reference proteome</keyword>
<evidence type="ECO:0000313" key="3">
    <source>
        <dbReference type="EMBL" id="CAL4805798.1"/>
    </source>
</evidence>
<comment type="caution">
    <text evidence="2">The sequence shown here is derived from an EMBL/GenBank/DDBJ whole genome shotgun (WGS) entry which is preliminary data.</text>
</comment>
<feature type="compositionally biased region" description="Basic and acidic residues" evidence="1">
    <location>
        <begin position="56"/>
        <end position="68"/>
    </location>
</feature>
<sequence length="137" mass="15404">MVDKFSGSFVSLVRHCYGWCRGRQPCRNSAMVSPERHSEDSFSEDSLSSDGTDLSEDLHDLPQSERHLNSASASAGPVDDVSFQQDGRPKYIEDDGGLPMDSLNEGQKPEERPEEETILGYDVEMGTEIQRRFRSLF</sequence>
<protein>
    <submittedName>
        <fullName evidence="2">Uncharacterized protein</fullName>
    </submittedName>
</protein>
<dbReference type="EMBL" id="CAMXCT030006697">
    <property type="protein sequence ID" value="CAL4805798.1"/>
    <property type="molecule type" value="Genomic_DNA"/>
</dbReference>
<evidence type="ECO:0000313" key="4">
    <source>
        <dbReference type="Proteomes" id="UP001152797"/>
    </source>
</evidence>
<name>A0A9P1M0W1_9DINO</name>
<dbReference type="Proteomes" id="UP001152797">
    <property type="component" value="Unassembled WGS sequence"/>
</dbReference>